<sequence length="195" mass="22988">MNKKKIKDKIKELPVDLTIGGLALLLGLAERSLVATSEILKGPSRGIKKSYRNISNLETFWDYYDELKEMKKNSARVILWKLQKKGLVSKNGDKYHLTSLGNKIIKIFKEKQDNDLWDGKWRIVMFDIPEQKKKSRNWLRHQLLIFDYKPIQKSVFIGKNPMKEDLYKEIIEQDLFSCIRLMTVGEIDDEKLLDW</sequence>
<evidence type="ECO:0000313" key="2">
    <source>
        <dbReference type="EMBL" id="OGM91519.1"/>
    </source>
</evidence>
<reference evidence="2 3" key="1">
    <citation type="journal article" date="2016" name="Nat. Commun.">
        <title>Thousands of microbial genomes shed light on interconnected biogeochemical processes in an aquifer system.</title>
        <authorList>
            <person name="Anantharaman K."/>
            <person name="Brown C.T."/>
            <person name="Hug L.A."/>
            <person name="Sharon I."/>
            <person name="Castelle C.J."/>
            <person name="Probst A.J."/>
            <person name="Thomas B.C."/>
            <person name="Singh A."/>
            <person name="Wilkins M.J."/>
            <person name="Karaoz U."/>
            <person name="Brodie E.L."/>
            <person name="Williams K.H."/>
            <person name="Hubbard S.S."/>
            <person name="Banfield J.F."/>
        </authorList>
    </citation>
    <scope>NUCLEOTIDE SEQUENCE [LARGE SCALE GENOMIC DNA]</scope>
</reference>
<dbReference type="Pfam" id="PF20803">
    <property type="entry name" value="PaaX_M"/>
    <property type="match status" value="1"/>
</dbReference>
<comment type="caution">
    <text evidence="2">The sequence shown here is derived from an EMBL/GenBank/DDBJ whole genome shotgun (WGS) entry which is preliminary data.</text>
</comment>
<evidence type="ECO:0000259" key="1">
    <source>
        <dbReference type="Pfam" id="PF20803"/>
    </source>
</evidence>
<dbReference type="Proteomes" id="UP000178798">
    <property type="component" value="Unassembled WGS sequence"/>
</dbReference>
<dbReference type="Gene3D" id="3.30.70.2650">
    <property type="match status" value="1"/>
</dbReference>
<evidence type="ECO:0000313" key="3">
    <source>
        <dbReference type="Proteomes" id="UP000178798"/>
    </source>
</evidence>
<organism evidence="2 3">
    <name type="scientific">Candidatus Wolfebacteria bacterium RIFCSPLOWO2_01_FULL_38_11</name>
    <dbReference type="NCBI Taxonomy" id="1802556"/>
    <lineage>
        <taxon>Bacteria</taxon>
        <taxon>Candidatus Wolfeibacteriota</taxon>
    </lineage>
</organism>
<gene>
    <name evidence="2" type="ORF">A2999_02160</name>
</gene>
<dbReference type="AlphaFoldDB" id="A0A1F8DU48"/>
<dbReference type="EMBL" id="MGIQ01000006">
    <property type="protein sequence ID" value="OGM91519.1"/>
    <property type="molecule type" value="Genomic_DNA"/>
</dbReference>
<proteinExistence type="predicted"/>
<feature type="domain" description="Transcriptional repressor PaaX-like central Cas2-like" evidence="1">
    <location>
        <begin position="116"/>
        <end position="183"/>
    </location>
</feature>
<dbReference type="InterPro" id="IPR048846">
    <property type="entry name" value="PaaX-like_central"/>
</dbReference>
<name>A0A1F8DU48_9BACT</name>
<accession>A0A1F8DU48</accession>
<protein>
    <recommendedName>
        <fullName evidence="1">Transcriptional repressor PaaX-like central Cas2-like domain-containing protein</fullName>
    </recommendedName>
</protein>
<dbReference type="STRING" id="1802556.A2999_02160"/>